<feature type="domain" description="APS kinase" evidence="2">
    <location>
        <begin position="76"/>
        <end position="167"/>
    </location>
</feature>
<gene>
    <name evidence="5" type="ORF">E5676_scaffold237G00340</name>
    <name evidence="4" type="ORF">E6C27_scaffold36G003680</name>
</gene>
<evidence type="ECO:0000313" key="6">
    <source>
        <dbReference type="Proteomes" id="UP000321393"/>
    </source>
</evidence>
<dbReference type="InterPro" id="IPR027417">
    <property type="entry name" value="P-loop_NTPase"/>
</dbReference>
<dbReference type="Gene3D" id="1.20.120.430">
    <property type="entry name" value="tRNA modification GTPase MnmE domain 2"/>
    <property type="match status" value="1"/>
</dbReference>
<dbReference type="EMBL" id="SSTD01006251">
    <property type="protein sequence ID" value="TYK20466.1"/>
    <property type="molecule type" value="Genomic_DNA"/>
</dbReference>
<evidence type="ECO:0000313" key="5">
    <source>
        <dbReference type="EMBL" id="TYK20466.1"/>
    </source>
</evidence>
<dbReference type="AlphaFoldDB" id="A0A5D3DA72"/>
<dbReference type="GO" id="GO:0005524">
    <property type="term" value="F:ATP binding"/>
    <property type="evidence" value="ECO:0007669"/>
    <property type="project" value="InterPro"/>
</dbReference>
<dbReference type="SUPFAM" id="SSF52540">
    <property type="entry name" value="P-loop containing nucleoside triphosphate hydrolases"/>
    <property type="match status" value="1"/>
</dbReference>
<dbReference type="PANTHER" id="PTHR45085:SF3">
    <property type="entry name" value="S-ADENOSYL-L-METHIONINE-DEPENDENT METHYLTRANSFERASES SUPERFAMILY PROTEIN"/>
    <property type="match status" value="1"/>
</dbReference>
<dbReference type="InterPro" id="IPR059117">
    <property type="entry name" value="APS_kinase_dom"/>
</dbReference>
<dbReference type="OrthoDB" id="188276at2759"/>
<comment type="caution">
    <text evidence="5">The sequence shown here is derived from an EMBL/GenBank/DDBJ whole genome shotgun (WGS) entry which is preliminary data.</text>
</comment>
<dbReference type="Pfam" id="PF01583">
    <property type="entry name" value="APS_kinase"/>
    <property type="match status" value="1"/>
</dbReference>
<dbReference type="Proteomes" id="UP000321947">
    <property type="component" value="Unassembled WGS sequence"/>
</dbReference>
<reference evidence="6 7" key="1">
    <citation type="submission" date="2019-08" db="EMBL/GenBank/DDBJ databases">
        <title>Draft genome sequences of two oriental melons (Cucumis melo L. var makuwa).</title>
        <authorList>
            <person name="Kwon S.-Y."/>
        </authorList>
    </citation>
    <scope>NUCLEOTIDE SEQUENCE [LARGE SCALE GENOMIC DNA]</scope>
    <source>
        <strain evidence="7">cv. Chang Bougi</strain>
        <strain evidence="6">cv. SW 3</strain>
        <tissue evidence="5">Leaf</tissue>
    </source>
</reference>
<sequence>MALSHMGVQDVTGVELIDSPPLVSRADPHNLPFFDHVFDLAFTAHLAEALFSSRFVSEMERVVRPNGVCVIVVEECEVAKLFADAGVICIASVISPYRRDRDACRAILPDGYFIEVFMDVPLEVCEARDAKGLYKLARAGKIKGHCNLRYWYDDPYEVPLNCEIVLKHIGGSPSEMAEKHSCCGFSTLAVFSKFDGWTEEDTILLNSILSKKKSDESCTHILLVVNKIYRAPSPNMDAMSINRDSFGKQVFTCAATGQGIQNLEMAISELVGLNKTLASGRRWTLIRTKEAFTRLKSSIEDELPPDFWTMDLRDVVLALGEICGEEIFQYFWQVLYCRIPGN</sequence>
<dbReference type="GO" id="GO:0000103">
    <property type="term" value="P:sulfate assimilation"/>
    <property type="evidence" value="ECO:0007669"/>
    <property type="project" value="InterPro"/>
</dbReference>
<dbReference type="Proteomes" id="UP000321393">
    <property type="component" value="Unassembled WGS sequence"/>
</dbReference>
<accession>A0A5D3DA72</accession>
<protein>
    <submittedName>
        <fullName evidence="5">tRNA modification GTPase MnmE</fullName>
    </submittedName>
</protein>
<dbReference type="Pfam" id="PF08241">
    <property type="entry name" value="Methyltransf_11"/>
    <property type="match status" value="1"/>
</dbReference>
<dbReference type="GO" id="GO:0004020">
    <property type="term" value="F:adenylylsulfate kinase activity"/>
    <property type="evidence" value="ECO:0007669"/>
    <property type="project" value="InterPro"/>
</dbReference>
<organism evidence="5 7">
    <name type="scientific">Cucumis melo var. makuwa</name>
    <name type="common">Oriental melon</name>
    <dbReference type="NCBI Taxonomy" id="1194695"/>
    <lineage>
        <taxon>Eukaryota</taxon>
        <taxon>Viridiplantae</taxon>
        <taxon>Streptophyta</taxon>
        <taxon>Embryophyta</taxon>
        <taxon>Tracheophyta</taxon>
        <taxon>Spermatophyta</taxon>
        <taxon>Magnoliopsida</taxon>
        <taxon>eudicotyledons</taxon>
        <taxon>Gunneridae</taxon>
        <taxon>Pentapetalae</taxon>
        <taxon>rosids</taxon>
        <taxon>fabids</taxon>
        <taxon>Cucurbitales</taxon>
        <taxon>Cucurbitaceae</taxon>
        <taxon>Benincaseae</taxon>
        <taxon>Cucumis</taxon>
    </lineage>
</organism>
<dbReference type="PANTHER" id="PTHR45085">
    <property type="entry name" value="F21J9.14"/>
    <property type="match status" value="1"/>
</dbReference>
<evidence type="ECO:0000259" key="2">
    <source>
        <dbReference type="Pfam" id="PF01583"/>
    </source>
</evidence>
<proteinExistence type="predicted"/>
<evidence type="ECO:0000313" key="7">
    <source>
        <dbReference type="Proteomes" id="UP000321947"/>
    </source>
</evidence>
<dbReference type="InterPro" id="IPR027368">
    <property type="entry name" value="MnmE_dom2"/>
</dbReference>
<dbReference type="Gene3D" id="3.40.50.300">
    <property type="entry name" value="P-loop containing nucleotide triphosphate hydrolases"/>
    <property type="match status" value="2"/>
</dbReference>
<keyword evidence="1" id="KW-0808">Transferase</keyword>
<dbReference type="CDD" id="cd02027">
    <property type="entry name" value="APSK"/>
    <property type="match status" value="1"/>
</dbReference>
<dbReference type="SUPFAM" id="SSF53335">
    <property type="entry name" value="S-adenosyl-L-methionine-dependent methyltransferases"/>
    <property type="match status" value="1"/>
</dbReference>
<dbReference type="GO" id="GO:0008757">
    <property type="term" value="F:S-adenosylmethionine-dependent methyltransferase activity"/>
    <property type="evidence" value="ECO:0007669"/>
    <property type="project" value="InterPro"/>
</dbReference>
<dbReference type="InterPro" id="IPR013216">
    <property type="entry name" value="Methyltransf_11"/>
</dbReference>
<name>A0A5D3DA72_CUCMM</name>
<dbReference type="InterPro" id="IPR029063">
    <property type="entry name" value="SAM-dependent_MTases_sf"/>
</dbReference>
<feature type="domain" description="Methyltransferase type 11" evidence="3">
    <location>
        <begin position="24"/>
        <end position="71"/>
    </location>
</feature>
<evidence type="ECO:0000313" key="4">
    <source>
        <dbReference type="EMBL" id="KAA0038141.1"/>
    </source>
</evidence>
<evidence type="ECO:0000259" key="3">
    <source>
        <dbReference type="Pfam" id="PF08241"/>
    </source>
</evidence>
<dbReference type="STRING" id="1194695.A0A5D3DA72"/>
<dbReference type="EMBL" id="SSTE01018788">
    <property type="protein sequence ID" value="KAA0038141.1"/>
    <property type="molecule type" value="Genomic_DNA"/>
</dbReference>
<evidence type="ECO:0000256" key="1">
    <source>
        <dbReference type="ARBA" id="ARBA00022679"/>
    </source>
</evidence>